<dbReference type="EMBL" id="CDPU01000001">
    <property type="protein sequence ID" value="CEO44902.1"/>
    <property type="molecule type" value="Genomic_DNA"/>
</dbReference>
<keyword evidence="1" id="KW-1133">Transmembrane helix</keyword>
<dbReference type="AlphaFoldDB" id="A0A0B7JNN9"/>
<feature type="transmembrane region" description="Helical" evidence="1">
    <location>
        <begin position="383"/>
        <end position="404"/>
    </location>
</feature>
<reference evidence="2" key="1">
    <citation type="submission" date="2015-01" db="EMBL/GenBank/DDBJ databases">
        <authorList>
            <person name="Durling Mikael"/>
        </authorList>
    </citation>
    <scope>NUCLEOTIDE SEQUENCE</scope>
</reference>
<proteinExistence type="predicted"/>
<dbReference type="Gene3D" id="1.20.58.340">
    <property type="entry name" value="Magnesium transport protein CorA, transmembrane region"/>
    <property type="match status" value="1"/>
</dbReference>
<keyword evidence="1" id="KW-0812">Transmembrane</keyword>
<organism evidence="2">
    <name type="scientific">Bionectria ochroleuca</name>
    <name type="common">Gliocladium roseum</name>
    <dbReference type="NCBI Taxonomy" id="29856"/>
    <lineage>
        <taxon>Eukaryota</taxon>
        <taxon>Fungi</taxon>
        <taxon>Dikarya</taxon>
        <taxon>Ascomycota</taxon>
        <taxon>Pezizomycotina</taxon>
        <taxon>Sordariomycetes</taxon>
        <taxon>Hypocreomycetidae</taxon>
        <taxon>Hypocreales</taxon>
        <taxon>Bionectriaceae</taxon>
        <taxon>Clonostachys</taxon>
    </lineage>
</organism>
<sequence>MGINALRSIALADFQNQKFQGQGAVQKYSVISAESTAAAQLQLDERESTLSDIERLCESSETPLLIVKVLYQRPISDHIFDSTPEECKRLLELFQIDSYGLGLVANDANGFHSLGEDLLTGIASYYLQCTAYKILWSYDRATRRCRAVAFSFNRPMARRGFDDFKASLLCNAELLSHPLILPMACLAQAVGFMDSLLRRQYTKCHKTENSIGYHHPQRVVSQSLQDLNELSDLSKNTNALKLEVEMILRRLRQLLAAIEVYADIQRDFQSSAYPEVENMSEHDTSTSVASALSLTKTKLNVMELDFLYVGARADALINTIFHLMTRNDALATIEVARATARDSSSMKVLAIMTMAFLPGTFFAALFSVPSLQWNTEPVVQDKFWVYWAFTLPFTALVFTLWALLTQAEELGRLRSWICQIKINASTPHTSKELLGDEKLGMSGRDSRLGEQLKEPLSTVQYRSRETSKTWEV</sequence>
<feature type="transmembrane region" description="Helical" evidence="1">
    <location>
        <begin position="348"/>
        <end position="371"/>
    </location>
</feature>
<name>A0A0B7JNN9_BIOOC</name>
<accession>A0A0B7JNN9</accession>
<protein>
    <submittedName>
        <fullName evidence="2">Uncharacterized protein</fullName>
    </submittedName>
</protein>
<evidence type="ECO:0000256" key="1">
    <source>
        <dbReference type="SAM" id="Phobius"/>
    </source>
</evidence>
<gene>
    <name evidence="2" type="ORF">BN869_000000957_1</name>
</gene>
<evidence type="ECO:0000313" key="2">
    <source>
        <dbReference type="EMBL" id="CEO44902.1"/>
    </source>
</evidence>
<keyword evidence="1" id="KW-0472">Membrane</keyword>